<reference evidence="2 3" key="1">
    <citation type="journal article" date="2017" name="Genome Announc.">
        <title>Draft Genome Sequence of Romboutsia weinsteinii sp. nov. Strain CCRI-19649(T) Isolated from Surface Water.</title>
        <authorList>
            <person name="Maheux A.F."/>
            <person name="Boudreau D.K."/>
            <person name="Berube E."/>
            <person name="Boissinot M."/>
            <person name="Cantin P."/>
            <person name="Raymond F."/>
            <person name="Corbeil J."/>
            <person name="Omar R.F."/>
            <person name="Bergeron M.G."/>
        </authorList>
    </citation>
    <scope>NUCLEOTIDE SEQUENCE [LARGE SCALE GENOMIC DNA]</scope>
    <source>
        <strain evidence="2 3">CCRI-19649</strain>
    </source>
</reference>
<organism evidence="2 3">
    <name type="scientific">Romboutsia weinsteinii</name>
    <dbReference type="NCBI Taxonomy" id="2020949"/>
    <lineage>
        <taxon>Bacteria</taxon>
        <taxon>Bacillati</taxon>
        <taxon>Bacillota</taxon>
        <taxon>Clostridia</taxon>
        <taxon>Peptostreptococcales</taxon>
        <taxon>Peptostreptococcaceae</taxon>
        <taxon>Romboutsia</taxon>
    </lineage>
</organism>
<keyword evidence="1" id="KW-1133">Transmembrane helix</keyword>
<keyword evidence="1" id="KW-0472">Membrane</keyword>
<dbReference type="OrthoDB" id="1787445at2"/>
<evidence type="ECO:0000313" key="3">
    <source>
        <dbReference type="Proteomes" id="UP000215694"/>
    </source>
</evidence>
<evidence type="ECO:0000313" key="2">
    <source>
        <dbReference type="EMBL" id="RDY25718.1"/>
    </source>
</evidence>
<dbReference type="EMBL" id="NOJY02000051">
    <property type="protein sequence ID" value="RDY25718.1"/>
    <property type="molecule type" value="Genomic_DNA"/>
</dbReference>
<protein>
    <submittedName>
        <fullName evidence="2">Uncharacterized protein</fullName>
    </submittedName>
</protein>
<accession>A0A371IZ17</accession>
<sequence length="154" mass="17275">MLNLSPIYILVRSFPESILLALAAFIILDIKIDINKIIKLGMLLGIVVAAVRLLPISFGVHTIMFMFIYGFMIKKYFNKNIMYSIIVSCGVFIALAISEGIYLNIATKIIGIDYNSLIQTNFEGAMKSLPSLLIFILIIVISKKFMYIKSNQKG</sequence>
<feature type="transmembrane region" description="Helical" evidence="1">
    <location>
        <begin position="81"/>
        <end position="103"/>
    </location>
</feature>
<dbReference type="AlphaFoldDB" id="A0A371IZ17"/>
<feature type="transmembrane region" description="Helical" evidence="1">
    <location>
        <begin position="40"/>
        <end position="69"/>
    </location>
</feature>
<feature type="transmembrane region" description="Helical" evidence="1">
    <location>
        <begin position="124"/>
        <end position="142"/>
    </location>
</feature>
<dbReference type="RefSeq" id="WP_094366424.1">
    <property type="nucleotide sequence ID" value="NZ_NOJY02000051.1"/>
</dbReference>
<comment type="caution">
    <text evidence="2">The sequence shown here is derived from an EMBL/GenBank/DDBJ whole genome shotgun (WGS) entry which is preliminary data.</text>
</comment>
<dbReference type="Proteomes" id="UP000215694">
    <property type="component" value="Unassembled WGS sequence"/>
</dbReference>
<evidence type="ECO:0000256" key="1">
    <source>
        <dbReference type="SAM" id="Phobius"/>
    </source>
</evidence>
<feature type="transmembrane region" description="Helical" evidence="1">
    <location>
        <begin position="6"/>
        <end position="28"/>
    </location>
</feature>
<gene>
    <name evidence="2" type="ORF">CHL78_016730</name>
</gene>
<keyword evidence="3" id="KW-1185">Reference proteome</keyword>
<proteinExistence type="predicted"/>
<name>A0A371IZ17_9FIRM</name>
<keyword evidence="1" id="KW-0812">Transmembrane</keyword>